<evidence type="ECO:0000259" key="1">
    <source>
        <dbReference type="PROSITE" id="PS50883"/>
    </source>
</evidence>
<dbReference type="InterPro" id="IPR001633">
    <property type="entry name" value="EAL_dom"/>
</dbReference>
<dbReference type="PANTHER" id="PTHR33121:SF70">
    <property type="entry name" value="SIGNALING PROTEIN YKOW"/>
    <property type="match status" value="1"/>
</dbReference>
<evidence type="ECO:0000313" key="3">
    <source>
        <dbReference type="Proteomes" id="UP001501746"/>
    </source>
</evidence>
<dbReference type="InterPro" id="IPR050706">
    <property type="entry name" value="Cyclic-di-GMP_PDE-like"/>
</dbReference>
<dbReference type="Gene3D" id="3.20.20.450">
    <property type="entry name" value="EAL domain"/>
    <property type="match status" value="1"/>
</dbReference>
<dbReference type="RefSeq" id="WP_170296983.1">
    <property type="nucleotide sequence ID" value="NZ_BAAANK010000007.1"/>
</dbReference>
<comment type="caution">
    <text evidence="2">The sequence shown here is derived from an EMBL/GenBank/DDBJ whole genome shotgun (WGS) entry which is preliminary data.</text>
</comment>
<dbReference type="SMART" id="SM00052">
    <property type="entry name" value="EAL"/>
    <property type="match status" value="1"/>
</dbReference>
<dbReference type="SUPFAM" id="SSF141868">
    <property type="entry name" value="EAL domain-like"/>
    <property type="match status" value="1"/>
</dbReference>
<protein>
    <recommendedName>
        <fullName evidence="1">EAL domain-containing protein</fullName>
    </recommendedName>
</protein>
<accession>A0ABN2MTT4</accession>
<dbReference type="InterPro" id="IPR035919">
    <property type="entry name" value="EAL_sf"/>
</dbReference>
<feature type="domain" description="EAL" evidence="1">
    <location>
        <begin position="10"/>
        <end position="259"/>
    </location>
</feature>
<dbReference type="Pfam" id="PF00563">
    <property type="entry name" value="EAL"/>
    <property type="match status" value="1"/>
</dbReference>
<gene>
    <name evidence="2" type="ORF">GCM10009750_25250</name>
</gene>
<dbReference type="PANTHER" id="PTHR33121">
    <property type="entry name" value="CYCLIC DI-GMP PHOSPHODIESTERASE PDEF"/>
    <property type="match status" value="1"/>
</dbReference>
<keyword evidence="3" id="KW-1185">Reference proteome</keyword>
<dbReference type="CDD" id="cd01948">
    <property type="entry name" value="EAL"/>
    <property type="match status" value="1"/>
</dbReference>
<name>A0ABN2MTT4_9MICO</name>
<dbReference type="PROSITE" id="PS50883">
    <property type="entry name" value="EAL"/>
    <property type="match status" value="1"/>
</dbReference>
<evidence type="ECO:0000313" key="2">
    <source>
        <dbReference type="EMBL" id="GAA1838534.1"/>
    </source>
</evidence>
<dbReference type="Proteomes" id="UP001501746">
    <property type="component" value="Unassembled WGS sequence"/>
</dbReference>
<dbReference type="EMBL" id="BAAANK010000007">
    <property type="protein sequence ID" value="GAA1838534.1"/>
    <property type="molecule type" value="Genomic_DNA"/>
</dbReference>
<organism evidence="2 3">
    <name type="scientific">Agromyces salentinus</name>
    <dbReference type="NCBI Taxonomy" id="269421"/>
    <lineage>
        <taxon>Bacteria</taxon>
        <taxon>Bacillati</taxon>
        <taxon>Actinomycetota</taxon>
        <taxon>Actinomycetes</taxon>
        <taxon>Micrococcales</taxon>
        <taxon>Microbacteriaceae</taxon>
        <taxon>Agromyces</taxon>
    </lineage>
</organism>
<sequence length="259" mass="28776">MATSEWTPSAAELSAELRRALAEEELIAFFQPQVDLRSGRVVAVEALCRWNHPQYGVLMPDRFIQEAERSGYIARLDRLMLEEAARRAVEWHGRGIEVSFAVNVSPTELHPEFADSTLEHLQELHLPPRAVTVEITESPALQESCEEYRTLQTLLEGGVGVAVDDFGAGHTTLESLRRLPLSEIKIDRSLMLDQRPEADSLVAECIGIAHERAAIVVAEGVETDEHLARAVRWGCDRAQGFYFAPALSAEEIEPLLVVA</sequence>
<reference evidence="2 3" key="1">
    <citation type="journal article" date="2019" name="Int. J. Syst. Evol. Microbiol.">
        <title>The Global Catalogue of Microorganisms (GCM) 10K type strain sequencing project: providing services to taxonomists for standard genome sequencing and annotation.</title>
        <authorList>
            <consortium name="The Broad Institute Genomics Platform"/>
            <consortium name="The Broad Institute Genome Sequencing Center for Infectious Disease"/>
            <person name="Wu L."/>
            <person name="Ma J."/>
        </authorList>
    </citation>
    <scope>NUCLEOTIDE SEQUENCE [LARGE SCALE GENOMIC DNA]</scope>
    <source>
        <strain evidence="2 3">JCM 14323</strain>
    </source>
</reference>
<proteinExistence type="predicted"/>